<name>A0A3S4AFZ1_9MICO</name>
<dbReference type="OrthoDB" id="4248066at2"/>
<evidence type="ECO:0000259" key="1">
    <source>
        <dbReference type="Pfam" id="PF13460"/>
    </source>
</evidence>
<gene>
    <name evidence="2" type="ORF">ELQ92_00935</name>
</gene>
<reference evidence="2 3" key="1">
    <citation type="submission" date="2018-12" db="EMBL/GenBank/DDBJ databases">
        <authorList>
            <person name="Li F."/>
        </authorList>
    </citation>
    <scope>NUCLEOTIDE SEQUENCE [LARGE SCALE GENOMIC DNA]</scope>
    <source>
        <strain evidence="2 3">8H24J-4-2</strain>
    </source>
</reference>
<protein>
    <submittedName>
        <fullName evidence="2">SDR family oxidoreductase</fullName>
    </submittedName>
</protein>
<dbReference type="InterPro" id="IPR016040">
    <property type="entry name" value="NAD(P)-bd_dom"/>
</dbReference>
<comment type="caution">
    <text evidence="2">The sequence shown here is derived from an EMBL/GenBank/DDBJ whole genome shotgun (WGS) entry which is preliminary data.</text>
</comment>
<dbReference type="AlphaFoldDB" id="A0A3S4AFZ1"/>
<feature type="domain" description="NAD(P)-binding" evidence="1">
    <location>
        <begin position="14"/>
        <end position="194"/>
    </location>
</feature>
<dbReference type="Pfam" id="PF13460">
    <property type="entry name" value="NAD_binding_10"/>
    <property type="match status" value="1"/>
</dbReference>
<dbReference type="EMBL" id="RZNC01000001">
    <property type="protein sequence ID" value="RWZ67867.1"/>
    <property type="molecule type" value="Genomic_DNA"/>
</dbReference>
<dbReference type="Proteomes" id="UP000288603">
    <property type="component" value="Unassembled WGS sequence"/>
</dbReference>
<accession>A0A3S4AFZ1</accession>
<dbReference type="PANTHER" id="PTHR15020:SF50">
    <property type="entry name" value="UPF0659 PROTEIN YMR090W"/>
    <property type="match status" value="1"/>
</dbReference>
<evidence type="ECO:0000313" key="2">
    <source>
        <dbReference type="EMBL" id="RWZ67867.1"/>
    </source>
</evidence>
<evidence type="ECO:0000313" key="3">
    <source>
        <dbReference type="Proteomes" id="UP000288603"/>
    </source>
</evidence>
<keyword evidence="3" id="KW-1185">Reference proteome</keyword>
<dbReference type="PANTHER" id="PTHR15020">
    <property type="entry name" value="FLAVIN REDUCTASE-RELATED"/>
    <property type="match status" value="1"/>
</dbReference>
<dbReference type="Gene3D" id="3.40.50.720">
    <property type="entry name" value="NAD(P)-binding Rossmann-like Domain"/>
    <property type="match status" value="1"/>
</dbReference>
<sequence length="225" mass="23369">MGAGLVTSLVAVFGATGQTGRRVVDRLVAGGDRVLALARSVDGHGTGDTRVRGVTVDLEHADVSQLTRLLEGVDAVVFAAAGDPERVDRDGAIRVIEAAELAGVSRFVLLTGMGVGRTRPAALYGGFWDAYFGAKEASERRLRASTLAWTILQPGELLSSPGSGRVALAATGSLPIGAISRDDVAWAITGVLENAGSSGFTWEMVAGDEPITDAIERAVTERPLE</sequence>
<dbReference type="InterPro" id="IPR036291">
    <property type="entry name" value="NAD(P)-bd_dom_sf"/>
</dbReference>
<dbReference type="SUPFAM" id="SSF51735">
    <property type="entry name" value="NAD(P)-binding Rossmann-fold domains"/>
    <property type="match status" value="1"/>
</dbReference>
<organism evidence="2 3">
    <name type="scientific">Labedella populi</name>
    <dbReference type="NCBI Taxonomy" id="2498850"/>
    <lineage>
        <taxon>Bacteria</taxon>
        <taxon>Bacillati</taxon>
        <taxon>Actinomycetota</taxon>
        <taxon>Actinomycetes</taxon>
        <taxon>Micrococcales</taxon>
        <taxon>Microbacteriaceae</taxon>
        <taxon>Labedella</taxon>
    </lineage>
</organism>
<dbReference type="CDD" id="cd05243">
    <property type="entry name" value="SDR_a5"/>
    <property type="match status" value="1"/>
</dbReference>
<proteinExistence type="predicted"/>